<organism evidence="1 2">
    <name type="scientific">Artemisia annua</name>
    <name type="common">Sweet wormwood</name>
    <dbReference type="NCBI Taxonomy" id="35608"/>
    <lineage>
        <taxon>Eukaryota</taxon>
        <taxon>Viridiplantae</taxon>
        <taxon>Streptophyta</taxon>
        <taxon>Embryophyta</taxon>
        <taxon>Tracheophyta</taxon>
        <taxon>Spermatophyta</taxon>
        <taxon>Magnoliopsida</taxon>
        <taxon>eudicotyledons</taxon>
        <taxon>Gunneridae</taxon>
        <taxon>Pentapetalae</taxon>
        <taxon>asterids</taxon>
        <taxon>campanulids</taxon>
        <taxon>Asterales</taxon>
        <taxon>Asteraceae</taxon>
        <taxon>Asteroideae</taxon>
        <taxon>Anthemideae</taxon>
        <taxon>Artemisiinae</taxon>
        <taxon>Artemisia</taxon>
    </lineage>
</organism>
<protein>
    <submittedName>
        <fullName evidence="1">Uncharacterized protein</fullName>
    </submittedName>
</protein>
<evidence type="ECO:0000313" key="1">
    <source>
        <dbReference type="EMBL" id="PWA45428.1"/>
    </source>
</evidence>
<dbReference type="Proteomes" id="UP000245207">
    <property type="component" value="Unassembled WGS sequence"/>
</dbReference>
<dbReference type="AlphaFoldDB" id="A0A2U1L8U7"/>
<accession>A0A2U1L8U7</accession>
<proteinExistence type="predicted"/>
<sequence>MAMHASRMTQDQNFSVHFDGAKMNGSTVKKNKAGLGGRKALNDISNSAKPSALQPLRKQNLKNVIPIGEDVGVVKKQLGKAQASGRKALGDLTNTVKPFGQQQGLKNKSQVKQSLTIAEDVPYSIAEEGFRHNHDECVKQQKKSFDFNEFLQVIGHENDPSFKSVSTACKPLPRKPKEDNSFMIFEKEEIAEDQAFGSPICRSPKSPKMSSMSFLDYETGFILAGSP</sequence>
<reference evidence="1 2" key="1">
    <citation type="journal article" date="2018" name="Mol. Plant">
        <title>The genome of Artemisia annua provides insight into the evolution of Asteraceae family and artemisinin biosynthesis.</title>
        <authorList>
            <person name="Shen Q."/>
            <person name="Zhang L."/>
            <person name="Liao Z."/>
            <person name="Wang S."/>
            <person name="Yan T."/>
            <person name="Shi P."/>
            <person name="Liu M."/>
            <person name="Fu X."/>
            <person name="Pan Q."/>
            <person name="Wang Y."/>
            <person name="Lv Z."/>
            <person name="Lu X."/>
            <person name="Zhang F."/>
            <person name="Jiang W."/>
            <person name="Ma Y."/>
            <person name="Chen M."/>
            <person name="Hao X."/>
            <person name="Li L."/>
            <person name="Tang Y."/>
            <person name="Lv G."/>
            <person name="Zhou Y."/>
            <person name="Sun X."/>
            <person name="Brodelius P.E."/>
            <person name="Rose J.K.C."/>
            <person name="Tang K."/>
        </authorList>
    </citation>
    <scope>NUCLEOTIDE SEQUENCE [LARGE SCALE GENOMIC DNA]</scope>
    <source>
        <strain evidence="2">cv. Huhao1</strain>
        <tissue evidence="1">Leaf</tissue>
    </source>
</reference>
<dbReference type="PANTHER" id="PTHR35125:SF2">
    <property type="entry name" value="PROTEIN PATRONUS 2-LIKE"/>
    <property type="match status" value="1"/>
</dbReference>
<dbReference type="PANTHER" id="PTHR35125">
    <property type="entry name" value="NEURON NAVIGATOR 1-LIKE-RELATED"/>
    <property type="match status" value="1"/>
</dbReference>
<name>A0A2U1L8U7_ARTAN</name>
<dbReference type="InterPro" id="IPR039326">
    <property type="entry name" value="Patronus"/>
</dbReference>
<keyword evidence="2" id="KW-1185">Reference proteome</keyword>
<dbReference type="OrthoDB" id="1902316at2759"/>
<gene>
    <name evidence="1" type="ORF">CTI12_AA518050</name>
</gene>
<comment type="caution">
    <text evidence="1">The sequence shown here is derived from an EMBL/GenBank/DDBJ whole genome shotgun (WGS) entry which is preliminary data.</text>
</comment>
<dbReference type="GO" id="GO:0007346">
    <property type="term" value="P:regulation of mitotic cell cycle"/>
    <property type="evidence" value="ECO:0007669"/>
    <property type="project" value="InterPro"/>
</dbReference>
<dbReference type="EMBL" id="PKPP01010774">
    <property type="protein sequence ID" value="PWA45428.1"/>
    <property type="molecule type" value="Genomic_DNA"/>
</dbReference>
<evidence type="ECO:0000313" key="2">
    <source>
        <dbReference type="Proteomes" id="UP000245207"/>
    </source>
</evidence>